<feature type="compositionally biased region" description="Low complexity" evidence="1">
    <location>
        <begin position="43"/>
        <end position="62"/>
    </location>
</feature>
<reference evidence="3" key="1">
    <citation type="submission" date="2019-07" db="EMBL/GenBank/DDBJ databases">
        <title>De Novo Assembly of kiwifruit Actinidia rufa.</title>
        <authorList>
            <person name="Sugita-Konishi S."/>
            <person name="Sato K."/>
            <person name="Mori E."/>
            <person name="Abe Y."/>
            <person name="Kisaki G."/>
            <person name="Hamano K."/>
            <person name="Suezawa K."/>
            <person name="Otani M."/>
            <person name="Fukuda T."/>
            <person name="Manabe T."/>
            <person name="Gomi K."/>
            <person name="Tabuchi M."/>
            <person name="Akimitsu K."/>
            <person name="Kataoka I."/>
        </authorList>
    </citation>
    <scope>NUCLEOTIDE SEQUENCE [LARGE SCALE GENOMIC DNA]</scope>
    <source>
        <strain evidence="3">cv. Fuchu</strain>
    </source>
</reference>
<evidence type="ECO:0000256" key="1">
    <source>
        <dbReference type="SAM" id="MobiDB-lite"/>
    </source>
</evidence>
<dbReference type="AlphaFoldDB" id="A0A7J0DCM3"/>
<dbReference type="EMBL" id="BJWL01000160">
    <property type="protein sequence ID" value="GFS32275.1"/>
    <property type="molecule type" value="Genomic_DNA"/>
</dbReference>
<protein>
    <submittedName>
        <fullName evidence="2">Uncharacterized protein</fullName>
    </submittedName>
</protein>
<feature type="compositionally biased region" description="Polar residues" evidence="1">
    <location>
        <begin position="16"/>
        <end position="35"/>
    </location>
</feature>
<gene>
    <name evidence="2" type="ORF">Acr_00g0021680</name>
</gene>
<proteinExistence type="predicted"/>
<keyword evidence="3" id="KW-1185">Reference proteome</keyword>
<feature type="compositionally biased region" description="Basic and acidic residues" evidence="1">
    <location>
        <begin position="1"/>
        <end position="14"/>
    </location>
</feature>
<dbReference type="Proteomes" id="UP000585474">
    <property type="component" value="Unassembled WGS sequence"/>
</dbReference>
<name>A0A7J0DCM3_9ERIC</name>
<feature type="region of interest" description="Disordered" evidence="1">
    <location>
        <begin position="1"/>
        <end position="74"/>
    </location>
</feature>
<sequence>MAETPSKRQREKKPTSQKTSKTRNATNRTPKYSLSSKRKKTIPPRTSPLSSPPSKESSPAIPNQTHPRFPGRAPTRIVMALLKSRARRMTMRERGCCGTFSKRSMTSWGYPTDQTVETMRRGSTVGIFSIWAMGCGSWKMRRRTTTRCCSQNFSCRSLFVVG</sequence>
<organism evidence="2 3">
    <name type="scientific">Actinidia rufa</name>
    <dbReference type="NCBI Taxonomy" id="165716"/>
    <lineage>
        <taxon>Eukaryota</taxon>
        <taxon>Viridiplantae</taxon>
        <taxon>Streptophyta</taxon>
        <taxon>Embryophyta</taxon>
        <taxon>Tracheophyta</taxon>
        <taxon>Spermatophyta</taxon>
        <taxon>Magnoliopsida</taxon>
        <taxon>eudicotyledons</taxon>
        <taxon>Gunneridae</taxon>
        <taxon>Pentapetalae</taxon>
        <taxon>asterids</taxon>
        <taxon>Ericales</taxon>
        <taxon>Actinidiaceae</taxon>
        <taxon>Actinidia</taxon>
    </lineage>
</organism>
<comment type="caution">
    <text evidence="2">The sequence shown here is derived from an EMBL/GenBank/DDBJ whole genome shotgun (WGS) entry which is preliminary data.</text>
</comment>
<accession>A0A7J0DCM3</accession>
<evidence type="ECO:0000313" key="2">
    <source>
        <dbReference type="EMBL" id="GFS32275.1"/>
    </source>
</evidence>
<evidence type="ECO:0000313" key="3">
    <source>
        <dbReference type="Proteomes" id="UP000585474"/>
    </source>
</evidence>